<evidence type="ECO:0000259" key="6">
    <source>
        <dbReference type="PROSITE" id="PS51917"/>
    </source>
</evidence>
<reference evidence="7 8" key="1">
    <citation type="journal article" date="2024" name="Nat. Commun.">
        <title>Phylogenomics reveals the evolutionary origins of lichenization in chlorophyte algae.</title>
        <authorList>
            <person name="Puginier C."/>
            <person name="Libourel C."/>
            <person name="Otte J."/>
            <person name="Skaloud P."/>
            <person name="Haon M."/>
            <person name="Grisel S."/>
            <person name="Petersen M."/>
            <person name="Berrin J.G."/>
            <person name="Delaux P.M."/>
            <person name="Dal Grande F."/>
            <person name="Keller J."/>
        </authorList>
    </citation>
    <scope>NUCLEOTIDE SEQUENCE [LARGE SCALE GENOMIC DNA]</scope>
    <source>
        <strain evidence="7 8">SAG 2036</strain>
    </source>
</reference>
<dbReference type="GO" id="GO:0070628">
    <property type="term" value="F:proteasome binding"/>
    <property type="evidence" value="ECO:0007669"/>
    <property type="project" value="TreeGrafter"/>
</dbReference>
<evidence type="ECO:0000256" key="4">
    <source>
        <dbReference type="ARBA" id="ARBA00022942"/>
    </source>
</evidence>
<organism evidence="7 8">
    <name type="scientific">Symbiochloris irregularis</name>
    <dbReference type="NCBI Taxonomy" id="706552"/>
    <lineage>
        <taxon>Eukaryota</taxon>
        <taxon>Viridiplantae</taxon>
        <taxon>Chlorophyta</taxon>
        <taxon>core chlorophytes</taxon>
        <taxon>Trebouxiophyceae</taxon>
        <taxon>Trebouxiales</taxon>
        <taxon>Trebouxiaceae</taxon>
        <taxon>Symbiochloris</taxon>
    </lineage>
</organism>
<evidence type="ECO:0000256" key="3">
    <source>
        <dbReference type="ARBA" id="ARBA00022490"/>
    </source>
</evidence>
<dbReference type="Pfam" id="PF04683">
    <property type="entry name" value="Rpn13_ADRM1_Pru"/>
    <property type="match status" value="1"/>
</dbReference>
<dbReference type="GO" id="GO:0061133">
    <property type="term" value="F:endopeptidase activator activity"/>
    <property type="evidence" value="ECO:0007669"/>
    <property type="project" value="TreeGrafter"/>
</dbReference>
<dbReference type="PANTHER" id="PTHR12225:SF0">
    <property type="entry name" value="PROTEASOMAL UBIQUITIN RECEPTOR ADRM1"/>
    <property type="match status" value="1"/>
</dbReference>
<keyword evidence="3" id="KW-0963">Cytoplasm</keyword>
<dbReference type="InterPro" id="IPR038633">
    <property type="entry name" value="Rpn13/ADRM1_Pru_sf"/>
</dbReference>
<feature type="domain" description="Pru" evidence="6">
    <location>
        <begin position="1"/>
        <end position="102"/>
    </location>
</feature>
<keyword evidence="5" id="KW-0539">Nucleus</keyword>
<dbReference type="GO" id="GO:0005737">
    <property type="term" value="C:cytoplasm"/>
    <property type="evidence" value="ECO:0007669"/>
    <property type="project" value="UniProtKB-SubCell"/>
</dbReference>
<comment type="caution">
    <text evidence="7">The sequence shown here is derived from an EMBL/GenBank/DDBJ whole genome shotgun (WGS) entry which is preliminary data.</text>
</comment>
<dbReference type="GO" id="GO:0008541">
    <property type="term" value="C:proteasome regulatory particle, lid subcomplex"/>
    <property type="evidence" value="ECO:0007669"/>
    <property type="project" value="TreeGrafter"/>
</dbReference>
<dbReference type="PROSITE" id="PS51917">
    <property type="entry name" value="PRU"/>
    <property type="match status" value="1"/>
</dbReference>
<dbReference type="EMBL" id="JALJOQ010000321">
    <property type="protein sequence ID" value="KAK9785018.1"/>
    <property type="molecule type" value="Genomic_DNA"/>
</dbReference>
<name>A0AAW1NI87_9CHLO</name>
<dbReference type="Gene3D" id="2.30.29.70">
    <property type="entry name" value="Proteasomal ubiquitin receptor Rpn13/ADRM1"/>
    <property type="match status" value="1"/>
</dbReference>
<dbReference type="Proteomes" id="UP001465755">
    <property type="component" value="Unassembled WGS sequence"/>
</dbReference>
<dbReference type="AlphaFoldDB" id="A0AAW1NI87"/>
<evidence type="ECO:0000256" key="2">
    <source>
        <dbReference type="ARBA" id="ARBA00004496"/>
    </source>
</evidence>
<dbReference type="InterPro" id="IPR044868">
    <property type="entry name" value="Rpn13/ADRM1_Pru"/>
</dbReference>
<dbReference type="PANTHER" id="PTHR12225">
    <property type="entry name" value="ADHESION REGULATING MOLECULE 1 110 KDA CELL MEMBRANE GLYCOPROTEIN"/>
    <property type="match status" value="1"/>
</dbReference>
<accession>A0AAW1NI87</accession>
<protein>
    <recommendedName>
        <fullName evidence="6">Pru domain-containing protein</fullName>
    </recommendedName>
</protein>
<keyword evidence="4" id="KW-0647">Proteasome</keyword>
<dbReference type="InterPro" id="IPR006773">
    <property type="entry name" value="Rpn13/ADRM1"/>
</dbReference>
<gene>
    <name evidence="7" type="ORF">WJX73_004406</name>
</gene>
<evidence type="ECO:0000256" key="5">
    <source>
        <dbReference type="ARBA" id="ARBA00023242"/>
    </source>
</evidence>
<sequence>MQGSRLVADPRRGQLEIRKVPGDKPLQVTWCNRQDIGTGRAELTLLFQQGEANFAKVKNAATAVALHAHQGPYFFWLSDPDMREAQAVADFVDSVNKALQHVPSTAGAAVLDGSAGMDMDSQRPPETLPDRVVHGAGSTGLGSSAADHFASDRSMQPWDARQELRQTLLSPGFGQQLEFISGLLSSGQLTLEQLGMPAQGHSAMDLLAAIQAQADASRSSDPTT</sequence>
<evidence type="ECO:0000313" key="7">
    <source>
        <dbReference type="EMBL" id="KAK9785018.1"/>
    </source>
</evidence>
<evidence type="ECO:0000313" key="8">
    <source>
        <dbReference type="Proteomes" id="UP001465755"/>
    </source>
</evidence>
<dbReference type="GO" id="GO:0005634">
    <property type="term" value="C:nucleus"/>
    <property type="evidence" value="ECO:0007669"/>
    <property type="project" value="UniProtKB-SubCell"/>
</dbReference>
<evidence type="ECO:0000256" key="1">
    <source>
        <dbReference type="ARBA" id="ARBA00004123"/>
    </source>
</evidence>
<proteinExistence type="predicted"/>
<comment type="subcellular location">
    <subcellularLocation>
        <location evidence="2">Cytoplasm</location>
    </subcellularLocation>
    <subcellularLocation>
        <location evidence="1">Nucleus</location>
    </subcellularLocation>
</comment>
<keyword evidence="8" id="KW-1185">Reference proteome</keyword>